<sequence length="99" mass="11317">MFCFRTKKSPGIYDEEEEPATRPLYSACLRNPQPPVTVQLVETTSQVPSDWCNENTGDNAKSSENNTGKRVMTRAKLRELRAQSNYQLYKYSLPLVAEK</sequence>
<dbReference type="EMBL" id="LUCM01005496">
    <property type="protein sequence ID" value="KAA0192742.1"/>
    <property type="molecule type" value="Genomic_DNA"/>
</dbReference>
<reference evidence="2" key="1">
    <citation type="submission" date="2019-05" db="EMBL/GenBank/DDBJ databases">
        <title>Annotation for the trematode Fasciolopsis buski.</title>
        <authorList>
            <person name="Choi Y.-J."/>
        </authorList>
    </citation>
    <scope>NUCLEOTIDE SEQUENCE</scope>
    <source>
        <strain evidence="2">HT</strain>
        <tissue evidence="2">Whole worm</tissue>
    </source>
</reference>
<accession>A0A8E0S004</accession>
<feature type="region of interest" description="Disordered" evidence="1">
    <location>
        <begin position="48"/>
        <end position="70"/>
    </location>
</feature>
<feature type="compositionally biased region" description="Polar residues" evidence="1">
    <location>
        <begin position="48"/>
        <end position="68"/>
    </location>
</feature>
<dbReference type="OrthoDB" id="6251026at2759"/>
<dbReference type="Proteomes" id="UP000728185">
    <property type="component" value="Unassembled WGS sequence"/>
</dbReference>
<evidence type="ECO:0000313" key="2">
    <source>
        <dbReference type="EMBL" id="KAA0192742.1"/>
    </source>
</evidence>
<evidence type="ECO:0000256" key="1">
    <source>
        <dbReference type="SAM" id="MobiDB-lite"/>
    </source>
</evidence>
<evidence type="ECO:0000313" key="3">
    <source>
        <dbReference type="Proteomes" id="UP000728185"/>
    </source>
</evidence>
<organism evidence="2 3">
    <name type="scientific">Fasciolopsis buskii</name>
    <dbReference type="NCBI Taxonomy" id="27845"/>
    <lineage>
        <taxon>Eukaryota</taxon>
        <taxon>Metazoa</taxon>
        <taxon>Spiralia</taxon>
        <taxon>Lophotrochozoa</taxon>
        <taxon>Platyhelminthes</taxon>
        <taxon>Trematoda</taxon>
        <taxon>Digenea</taxon>
        <taxon>Plagiorchiida</taxon>
        <taxon>Echinostomata</taxon>
        <taxon>Echinostomatoidea</taxon>
        <taxon>Fasciolidae</taxon>
        <taxon>Fasciolopsis</taxon>
    </lineage>
</organism>
<proteinExistence type="predicted"/>
<comment type="caution">
    <text evidence="2">The sequence shown here is derived from an EMBL/GenBank/DDBJ whole genome shotgun (WGS) entry which is preliminary data.</text>
</comment>
<protein>
    <submittedName>
        <fullName evidence="2">Uncharacterized protein</fullName>
    </submittedName>
</protein>
<keyword evidence="3" id="KW-1185">Reference proteome</keyword>
<name>A0A8E0S004_9TREM</name>
<dbReference type="AlphaFoldDB" id="A0A8E0S004"/>
<gene>
    <name evidence="2" type="ORF">FBUS_04878</name>
</gene>